<sequence>MRPYPCRLYSEENALLSGYCTVSSSLISIWSAVTEPLLEPLSLMGGPSTADTSTPVPMKGPSFPVWRSVLSGPYLAPGLSQPRLMLRRYPARGGRLKASLSASTR</sequence>
<evidence type="ECO:0000313" key="1">
    <source>
        <dbReference type="EMBL" id="RUS74253.1"/>
    </source>
</evidence>
<accession>A0A3S0ZC23</accession>
<evidence type="ECO:0000313" key="2">
    <source>
        <dbReference type="Proteomes" id="UP000271974"/>
    </source>
</evidence>
<proteinExistence type="predicted"/>
<organism evidence="1 2">
    <name type="scientific">Elysia chlorotica</name>
    <name type="common">Eastern emerald elysia</name>
    <name type="synonym">Sea slug</name>
    <dbReference type="NCBI Taxonomy" id="188477"/>
    <lineage>
        <taxon>Eukaryota</taxon>
        <taxon>Metazoa</taxon>
        <taxon>Spiralia</taxon>
        <taxon>Lophotrochozoa</taxon>
        <taxon>Mollusca</taxon>
        <taxon>Gastropoda</taxon>
        <taxon>Heterobranchia</taxon>
        <taxon>Euthyneura</taxon>
        <taxon>Panpulmonata</taxon>
        <taxon>Sacoglossa</taxon>
        <taxon>Placobranchoidea</taxon>
        <taxon>Plakobranchidae</taxon>
        <taxon>Elysia</taxon>
    </lineage>
</organism>
<comment type="caution">
    <text evidence="1">The sequence shown here is derived from an EMBL/GenBank/DDBJ whole genome shotgun (WGS) entry which is preliminary data.</text>
</comment>
<dbReference type="AlphaFoldDB" id="A0A3S0ZC23"/>
<name>A0A3S0ZC23_ELYCH</name>
<dbReference type="EMBL" id="RQTK01000851">
    <property type="protein sequence ID" value="RUS74253.1"/>
    <property type="molecule type" value="Genomic_DNA"/>
</dbReference>
<gene>
    <name evidence="1" type="ORF">EGW08_017991</name>
</gene>
<dbReference type="Proteomes" id="UP000271974">
    <property type="component" value="Unassembled WGS sequence"/>
</dbReference>
<protein>
    <submittedName>
        <fullName evidence="1">Uncharacterized protein</fullName>
    </submittedName>
</protein>
<keyword evidence="2" id="KW-1185">Reference proteome</keyword>
<reference evidence="1 2" key="1">
    <citation type="submission" date="2019-01" db="EMBL/GenBank/DDBJ databases">
        <title>A draft genome assembly of the solar-powered sea slug Elysia chlorotica.</title>
        <authorList>
            <person name="Cai H."/>
            <person name="Li Q."/>
            <person name="Fang X."/>
            <person name="Li J."/>
            <person name="Curtis N.E."/>
            <person name="Altenburger A."/>
            <person name="Shibata T."/>
            <person name="Feng M."/>
            <person name="Maeda T."/>
            <person name="Schwartz J.A."/>
            <person name="Shigenobu S."/>
            <person name="Lundholm N."/>
            <person name="Nishiyama T."/>
            <person name="Yang H."/>
            <person name="Hasebe M."/>
            <person name="Li S."/>
            <person name="Pierce S.K."/>
            <person name="Wang J."/>
        </authorList>
    </citation>
    <scope>NUCLEOTIDE SEQUENCE [LARGE SCALE GENOMIC DNA]</scope>
    <source>
        <strain evidence="1">EC2010</strain>
        <tissue evidence="1">Whole organism of an adult</tissue>
    </source>
</reference>